<evidence type="ECO:0000313" key="2">
    <source>
        <dbReference type="EMBL" id="CAG2210642.1"/>
    </source>
</evidence>
<comment type="caution">
    <text evidence="2">The sequence shown here is derived from an EMBL/GenBank/DDBJ whole genome shotgun (WGS) entry which is preliminary data.</text>
</comment>
<dbReference type="Gene3D" id="3.30.70.360">
    <property type="match status" value="1"/>
</dbReference>
<dbReference type="GO" id="GO:0016805">
    <property type="term" value="F:dipeptidase activity"/>
    <property type="evidence" value="ECO:0007669"/>
    <property type="project" value="TreeGrafter"/>
</dbReference>
<dbReference type="InterPro" id="IPR036264">
    <property type="entry name" value="Bact_exopeptidase_dim_dom"/>
</dbReference>
<name>A0A8S3RWQ9_MYTED</name>
<feature type="domain" description="Peptidase M20 dimerisation" evidence="1">
    <location>
        <begin position="19"/>
        <end position="111"/>
    </location>
</feature>
<dbReference type="InterPro" id="IPR052030">
    <property type="entry name" value="Peptidase_M20/M20A_hydrolases"/>
</dbReference>
<accession>A0A8S3RWQ9</accession>
<protein>
    <submittedName>
        <fullName evidence="2">Peptidase M20 domain-containing protein 2</fullName>
    </submittedName>
</protein>
<sequence length="241" mass="26549">MVHPSPKTSSHVSLTAIDRVTVKYIGKGAHAAVYPWNGVNALDAAVLCYQTVSCLRQQMKPTWRVHGIIKNGGIKSNIIPDLSELDYSYRAPNKQELDQLKVKMRSCFDSAATGTGCQVSYEFSSKPYLNMVSNYRMADVFRSNAESLGVTFDAKEDEIGGSSDMGNVSQIVPSIHPLYNIETIHGNHTKDFTTASGDPKAQLHTLNQAKAMALTCLDILTDENLLKEIKDEFAVFKQSSQ</sequence>
<reference evidence="2" key="1">
    <citation type="submission" date="2021-03" db="EMBL/GenBank/DDBJ databases">
        <authorList>
            <person name="Bekaert M."/>
        </authorList>
    </citation>
    <scope>NUCLEOTIDE SEQUENCE</scope>
</reference>
<proteinExistence type="predicted"/>
<evidence type="ECO:0000259" key="1">
    <source>
        <dbReference type="Pfam" id="PF07687"/>
    </source>
</evidence>
<dbReference type="SUPFAM" id="SSF53187">
    <property type="entry name" value="Zn-dependent exopeptidases"/>
    <property type="match status" value="1"/>
</dbReference>
<dbReference type="FunFam" id="3.30.70.360:FF:000004">
    <property type="entry name" value="Peptidase M20 domain-containing protein 2"/>
    <property type="match status" value="1"/>
</dbReference>
<dbReference type="SUPFAM" id="SSF55031">
    <property type="entry name" value="Bacterial exopeptidase dimerisation domain"/>
    <property type="match status" value="1"/>
</dbReference>
<evidence type="ECO:0000313" key="3">
    <source>
        <dbReference type="Proteomes" id="UP000683360"/>
    </source>
</evidence>
<dbReference type="InterPro" id="IPR011650">
    <property type="entry name" value="Peptidase_M20_dimer"/>
</dbReference>
<dbReference type="AlphaFoldDB" id="A0A8S3RWQ9"/>
<keyword evidence="3" id="KW-1185">Reference proteome</keyword>
<dbReference type="OrthoDB" id="6119954at2759"/>
<dbReference type="PANTHER" id="PTHR30575:SF0">
    <property type="entry name" value="XAA-ARG DIPEPTIDASE"/>
    <property type="match status" value="1"/>
</dbReference>
<dbReference type="Proteomes" id="UP000683360">
    <property type="component" value="Unassembled WGS sequence"/>
</dbReference>
<dbReference type="Pfam" id="PF07687">
    <property type="entry name" value="M20_dimer"/>
    <property type="match status" value="1"/>
</dbReference>
<dbReference type="EMBL" id="CAJPWZ010001243">
    <property type="protein sequence ID" value="CAG2210642.1"/>
    <property type="molecule type" value="Genomic_DNA"/>
</dbReference>
<organism evidence="2 3">
    <name type="scientific">Mytilus edulis</name>
    <name type="common">Blue mussel</name>
    <dbReference type="NCBI Taxonomy" id="6550"/>
    <lineage>
        <taxon>Eukaryota</taxon>
        <taxon>Metazoa</taxon>
        <taxon>Spiralia</taxon>
        <taxon>Lophotrochozoa</taxon>
        <taxon>Mollusca</taxon>
        <taxon>Bivalvia</taxon>
        <taxon>Autobranchia</taxon>
        <taxon>Pteriomorphia</taxon>
        <taxon>Mytilida</taxon>
        <taxon>Mytiloidea</taxon>
        <taxon>Mytilidae</taxon>
        <taxon>Mytilinae</taxon>
        <taxon>Mytilus</taxon>
    </lineage>
</organism>
<gene>
    <name evidence="2" type="ORF">MEDL_24724</name>
</gene>
<dbReference type="PANTHER" id="PTHR30575">
    <property type="entry name" value="PEPTIDASE M20"/>
    <property type="match status" value="1"/>
</dbReference>